<dbReference type="InterPro" id="IPR046166">
    <property type="entry name" value="DUF6168"/>
</dbReference>
<accession>A0A495ED67</accession>
<evidence type="ECO:0000313" key="2">
    <source>
        <dbReference type="EMBL" id="RKR14746.1"/>
    </source>
</evidence>
<sequence length="129" mass="14968">MPKNKILFPFLITFFTIIVITFGIHLFILNQLNKSLFSNMIVESYLVNSLLAISIFILLFFSRNKFKTQLGFFFLGGSMLKFLFFFIIFNPVYKADGEIQAVEFAAFFIPYFLSLALETIFAARMLNNL</sequence>
<dbReference type="Pfam" id="PF19665">
    <property type="entry name" value="DUF6168"/>
    <property type="match status" value="1"/>
</dbReference>
<keyword evidence="1" id="KW-1133">Transmembrane helix</keyword>
<comment type="caution">
    <text evidence="2">The sequence shown here is derived from an EMBL/GenBank/DDBJ whole genome shotgun (WGS) entry which is preliminary data.</text>
</comment>
<evidence type="ECO:0000313" key="3">
    <source>
        <dbReference type="Proteomes" id="UP000269412"/>
    </source>
</evidence>
<protein>
    <submittedName>
        <fullName evidence="2">Uncharacterized protein</fullName>
    </submittedName>
</protein>
<reference evidence="2 3" key="1">
    <citation type="submission" date="2018-10" db="EMBL/GenBank/DDBJ databases">
        <title>Genomic Encyclopedia of Archaeal and Bacterial Type Strains, Phase II (KMG-II): from individual species to whole genera.</title>
        <authorList>
            <person name="Goeker M."/>
        </authorList>
    </citation>
    <scope>NUCLEOTIDE SEQUENCE [LARGE SCALE GENOMIC DNA]</scope>
    <source>
        <strain evidence="2 3">DSM 25230</strain>
    </source>
</reference>
<proteinExistence type="predicted"/>
<feature type="transmembrane region" description="Helical" evidence="1">
    <location>
        <begin position="72"/>
        <end position="92"/>
    </location>
</feature>
<name>A0A495ED67_9FLAO</name>
<feature type="transmembrane region" description="Helical" evidence="1">
    <location>
        <begin position="7"/>
        <end position="28"/>
    </location>
</feature>
<dbReference type="OrthoDB" id="1451982at2"/>
<dbReference type="EMBL" id="RBIQ01000007">
    <property type="protein sequence ID" value="RKR14746.1"/>
    <property type="molecule type" value="Genomic_DNA"/>
</dbReference>
<dbReference type="Proteomes" id="UP000269412">
    <property type="component" value="Unassembled WGS sequence"/>
</dbReference>
<feature type="transmembrane region" description="Helical" evidence="1">
    <location>
        <begin position="104"/>
        <end position="123"/>
    </location>
</feature>
<organism evidence="2 3">
    <name type="scientific">Maribacter vaceletii</name>
    <dbReference type="NCBI Taxonomy" id="1206816"/>
    <lineage>
        <taxon>Bacteria</taxon>
        <taxon>Pseudomonadati</taxon>
        <taxon>Bacteroidota</taxon>
        <taxon>Flavobacteriia</taxon>
        <taxon>Flavobacteriales</taxon>
        <taxon>Flavobacteriaceae</taxon>
        <taxon>Maribacter</taxon>
    </lineage>
</organism>
<evidence type="ECO:0000256" key="1">
    <source>
        <dbReference type="SAM" id="Phobius"/>
    </source>
</evidence>
<keyword evidence="1" id="KW-0472">Membrane</keyword>
<keyword evidence="3" id="KW-1185">Reference proteome</keyword>
<dbReference type="AlphaFoldDB" id="A0A495ED67"/>
<keyword evidence="1" id="KW-0812">Transmembrane</keyword>
<gene>
    <name evidence="2" type="ORF">CLV91_0825</name>
</gene>
<dbReference type="RefSeq" id="WP_121064234.1">
    <property type="nucleotide sequence ID" value="NZ_RBIQ01000007.1"/>
</dbReference>
<feature type="transmembrane region" description="Helical" evidence="1">
    <location>
        <begin position="40"/>
        <end position="60"/>
    </location>
</feature>